<name>A0A7W9WT52_9BURK</name>
<dbReference type="AlphaFoldDB" id="A0A7W9WT52"/>
<sequence length="221" mass="23492">MTAPTAIQTFEERLSGSAGNAKRWGIDIDTETIRQRIIEATKLLGAIAPQSKTLRKKQVLAIVSGSPPDPKKIAPRSPEASGGDSGGESSGDRNRQGQGQGYTQPNGCDADASQSAEPPPGLTTEEAVFQVAVPWLVERGVPDRNARSLMGAARKQLGDDGAWELAQQLMREKPVEPASWISGAINARMKSGGAKGRPNRQEALEARNNEVARRWAEGGSA</sequence>
<accession>A0A7W9WT52</accession>
<evidence type="ECO:0000313" key="3">
    <source>
        <dbReference type="Proteomes" id="UP000571554"/>
    </source>
</evidence>
<proteinExistence type="predicted"/>
<dbReference type="RefSeq" id="WP_260184552.1">
    <property type="nucleotide sequence ID" value="NZ_JACHBW010000008.1"/>
</dbReference>
<feature type="region of interest" description="Disordered" evidence="1">
    <location>
        <begin position="59"/>
        <end position="126"/>
    </location>
</feature>
<protein>
    <submittedName>
        <fullName evidence="2">Uncharacterized protein</fullName>
    </submittedName>
</protein>
<keyword evidence="3" id="KW-1185">Reference proteome</keyword>
<comment type="caution">
    <text evidence="2">The sequence shown here is derived from an EMBL/GenBank/DDBJ whole genome shotgun (WGS) entry which is preliminary data.</text>
</comment>
<evidence type="ECO:0000256" key="1">
    <source>
        <dbReference type="SAM" id="MobiDB-lite"/>
    </source>
</evidence>
<organism evidence="2 3">
    <name type="scientific">Paraburkholderia bannensis</name>
    <dbReference type="NCBI Taxonomy" id="765414"/>
    <lineage>
        <taxon>Bacteria</taxon>
        <taxon>Pseudomonadati</taxon>
        <taxon>Pseudomonadota</taxon>
        <taxon>Betaproteobacteria</taxon>
        <taxon>Burkholderiales</taxon>
        <taxon>Burkholderiaceae</taxon>
        <taxon>Paraburkholderia</taxon>
    </lineage>
</organism>
<evidence type="ECO:0000313" key="2">
    <source>
        <dbReference type="EMBL" id="MBB6103214.1"/>
    </source>
</evidence>
<reference evidence="2 3" key="1">
    <citation type="submission" date="2020-08" db="EMBL/GenBank/DDBJ databases">
        <title>Above-ground endophytic microbial communities from plants in different locations in the United States.</title>
        <authorList>
            <person name="Frank C."/>
        </authorList>
    </citation>
    <scope>NUCLEOTIDE SEQUENCE [LARGE SCALE GENOMIC DNA]</scope>
    <source>
        <strain evidence="2 3">WP4_2_2</strain>
    </source>
</reference>
<dbReference type="EMBL" id="JACHBW010000008">
    <property type="protein sequence ID" value="MBB6103214.1"/>
    <property type="molecule type" value="Genomic_DNA"/>
</dbReference>
<feature type="compositionally biased region" description="Polar residues" evidence="1">
    <location>
        <begin position="101"/>
        <end position="116"/>
    </location>
</feature>
<dbReference type="Proteomes" id="UP000571554">
    <property type="component" value="Unassembled WGS sequence"/>
</dbReference>
<gene>
    <name evidence="2" type="ORF">F4827_003069</name>
</gene>